<keyword evidence="4" id="KW-1185">Reference proteome</keyword>
<dbReference type="AlphaFoldDB" id="A0ABD0LAB5"/>
<dbReference type="EMBL" id="JACVVK020000067">
    <property type="protein sequence ID" value="KAK7496369.1"/>
    <property type="molecule type" value="Genomic_DNA"/>
</dbReference>
<evidence type="ECO:0000256" key="2">
    <source>
        <dbReference type="SAM" id="SignalP"/>
    </source>
</evidence>
<feature type="signal peptide" evidence="2">
    <location>
        <begin position="1"/>
        <end position="17"/>
    </location>
</feature>
<sequence length="265" mass="28731">MLKSWLLLANDSISVWSWWSSLSVGSTSISLATFTTSPTHKNTQGTLAALFELNVHELRPKGPPCHHQPGLTRGAIIITLAPHEEQKGALQSAAKTPGKKEGGFGYVVPDDVEPSSAPSGTRTGLYPRCGPQMSASTHLWDFNIAVGATQAKIRYLLCCLSALSSQAAAHRSGSWRCLLPTVATWWPFVDVPLLGRVDTQLNSMSFESDHIPFPAILTDLFNPRFHFSLEICISHGPGDGQQVRILQETAPVLFPGSFPFPTLTS</sequence>
<name>A0ABD0LAB5_9CAEN</name>
<organism evidence="3 4">
    <name type="scientific">Batillaria attramentaria</name>
    <dbReference type="NCBI Taxonomy" id="370345"/>
    <lineage>
        <taxon>Eukaryota</taxon>
        <taxon>Metazoa</taxon>
        <taxon>Spiralia</taxon>
        <taxon>Lophotrochozoa</taxon>
        <taxon>Mollusca</taxon>
        <taxon>Gastropoda</taxon>
        <taxon>Caenogastropoda</taxon>
        <taxon>Sorbeoconcha</taxon>
        <taxon>Cerithioidea</taxon>
        <taxon>Batillariidae</taxon>
        <taxon>Batillaria</taxon>
    </lineage>
</organism>
<protein>
    <submittedName>
        <fullName evidence="3">Uncharacterized protein</fullName>
    </submittedName>
</protein>
<proteinExistence type="predicted"/>
<evidence type="ECO:0000313" key="4">
    <source>
        <dbReference type="Proteomes" id="UP001519460"/>
    </source>
</evidence>
<keyword evidence="2" id="KW-0732">Signal</keyword>
<comment type="caution">
    <text evidence="3">The sequence shown here is derived from an EMBL/GenBank/DDBJ whole genome shotgun (WGS) entry which is preliminary data.</text>
</comment>
<gene>
    <name evidence="3" type="ORF">BaRGS_00012291</name>
</gene>
<evidence type="ECO:0000256" key="1">
    <source>
        <dbReference type="SAM" id="MobiDB-lite"/>
    </source>
</evidence>
<accession>A0ABD0LAB5</accession>
<reference evidence="3 4" key="1">
    <citation type="journal article" date="2023" name="Sci. Data">
        <title>Genome assembly of the Korean intertidal mud-creeper Batillaria attramentaria.</title>
        <authorList>
            <person name="Patra A.K."/>
            <person name="Ho P.T."/>
            <person name="Jun S."/>
            <person name="Lee S.J."/>
            <person name="Kim Y."/>
            <person name="Won Y.J."/>
        </authorList>
    </citation>
    <scope>NUCLEOTIDE SEQUENCE [LARGE SCALE GENOMIC DNA]</scope>
    <source>
        <strain evidence="3">Wonlab-2016</strain>
    </source>
</reference>
<evidence type="ECO:0000313" key="3">
    <source>
        <dbReference type="EMBL" id="KAK7496369.1"/>
    </source>
</evidence>
<feature type="chain" id="PRO_5044809698" evidence="2">
    <location>
        <begin position="18"/>
        <end position="265"/>
    </location>
</feature>
<dbReference type="Proteomes" id="UP001519460">
    <property type="component" value="Unassembled WGS sequence"/>
</dbReference>
<feature type="region of interest" description="Disordered" evidence="1">
    <location>
        <begin position="92"/>
        <end position="124"/>
    </location>
</feature>